<gene>
    <name evidence="8" type="primary">tpiA</name>
    <name evidence="10" type="ORF">HMPREF1476_01797</name>
</gene>
<dbReference type="Pfam" id="PF00121">
    <property type="entry name" value="TIM"/>
    <property type="match status" value="1"/>
</dbReference>
<dbReference type="InterPro" id="IPR000652">
    <property type="entry name" value="Triosephosphate_isomerase"/>
</dbReference>
<dbReference type="InterPro" id="IPR020861">
    <property type="entry name" value="Triosephosphate_isomerase_AS"/>
</dbReference>
<dbReference type="Proteomes" id="UP000014400">
    <property type="component" value="Unassembled WGS sequence"/>
</dbReference>
<comment type="caution">
    <text evidence="10">The sequence shown here is derived from an EMBL/GenBank/DDBJ whole genome shotgun (WGS) entry which is preliminary data.</text>
</comment>
<dbReference type="PATRIC" id="fig|1203554.3.peg.1882"/>
<protein>
    <recommendedName>
        <fullName evidence="8 9">Triosephosphate isomerase</fullName>
        <shortName evidence="8">TIM</shortName>
        <shortName evidence="8">TPI</shortName>
        <ecNumber evidence="8 9">5.3.1.1</ecNumber>
    </recommendedName>
    <alternativeName>
        <fullName evidence="8">Triose-phosphate isomerase</fullName>
    </alternativeName>
</protein>
<keyword evidence="5 8" id="KW-0963">Cytoplasm</keyword>
<dbReference type="UniPathway" id="UPA00109">
    <property type="reaction ID" value="UER00189"/>
</dbReference>
<feature type="active site" description="Electrophile" evidence="8">
    <location>
        <position position="93"/>
    </location>
</feature>
<evidence type="ECO:0000256" key="9">
    <source>
        <dbReference type="RuleBase" id="RU363013"/>
    </source>
</evidence>
<dbReference type="GO" id="GO:0004807">
    <property type="term" value="F:triose-phosphate isomerase activity"/>
    <property type="evidence" value="ECO:0007669"/>
    <property type="project" value="UniProtKB-UniRule"/>
</dbReference>
<dbReference type="HOGENOM" id="CLU_024251_2_1_4"/>
<feature type="binding site" evidence="8">
    <location>
        <begin position="229"/>
        <end position="230"/>
    </location>
    <ligand>
        <name>substrate</name>
    </ligand>
</feature>
<dbReference type="GO" id="GO:0005829">
    <property type="term" value="C:cytosol"/>
    <property type="evidence" value="ECO:0007669"/>
    <property type="project" value="TreeGrafter"/>
</dbReference>
<accession>S3BD74</accession>
<evidence type="ECO:0000256" key="5">
    <source>
        <dbReference type="ARBA" id="ARBA00022490"/>
    </source>
</evidence>
<evidence type="ECO:0000256" key="2">
    <source>
        <dbReference type="ARBA" id="ARBA00004939"/>
    </source>
</evidence>
<organism evidence="10 11">
    <name type="scientific">Sutterella wadsworthensis HGA0223</name>
    <dbReference type="NCBI Taxonomy" id="1203554"/>
    <lineage>
        <taxon>Bacteria</taxon>
        <taxon>Pseudomonadati</taxon>
        <taxon>Pseudomonadota</taxon>
        <taxon>Betaproteobacteria</taxon>
        <taxon>Burkholderiales</taxon>
        <taxon>Sutterellaceae</taxon>
        <taxon>Sutterella</taxon>
    </lineage>
</organism>
<dbReference type="SUPFAM" id="SSF51351">
    <property type="entry name" value="Triosephosphate isomerase (TIM)"/>
    <property type="match status" value="1"/>
</dbReference>
<keyword evidence="6 8" id="KW-0324">Glycolysis</keyword>
<evidence type="ECO:0000256" key="4">
    <source>
        <dbReference type="ARBA" id="ARBA00022432"/>
    </source>
</evidence>
<dbReference type="UniPathway" id="UPA00138"/>
<comment type="catalytic activity">
    <reaction evidence="8 9">
        <text>D-glyceraldehyde 3-phosphate = dihydroxyacetone phosphate</text>
        <dbReference type="Rhea" id="RHEA:18585"/>
        <dbReference type="ChEBI" id="CHEBI:57642"/>
        <dbReference type="ChEBI" id="CHEBI:59776"/>
        <dbReference type="EC" id="5.3.1.1"/>
    </reaction>
</comment>
<dbReference type="AlphaFoldDB" id="S3BD74"/>
<evidence type="ECO:0000256" key="3">
    <source>
        <dbReference type="ARBA" id="ARBA00007422"/>
    </source>
</evidence>
<comment type="subcellular location">
    <subcellularLocation>
        <location evidence="8 9">Cytoplasm</location>
    </subcellularLocation>
</comment>
<feature type="binding site" evidence="8">
    <location>
        <begin position="9"/>
        <end position="11"/>
    </location>
    <ligand>
        <name>substrate</name>
    </ligand>
</feature>
<dbReference type="GO" id="GO:0046166">
    <property type="term" value="P:glyceraldehyde-3-phosphate biosynthetic process"/>
    <property type="evidence" value="ECO:0007669"/>
    <property type="project" value="TreeGrafter"/>
</dbReference>
<keyword evidence="4 8" id="KW-0312">Gluconeogenesis</keyword>
<evidence type="ECO:0000256" key="6">
    <source>
        <dbReference type="ARBA" id="ARBA00023152"/>
    </source>
</evidence>
<dbReference type="HAMAP" id="MF_00147_B">
    <property type="entry name" value="TIM_B"/>
    <property type="match status" value="1"/>
</dbReference>
<evidence type="ECO:0000256" key="1">
    <source>
        <dbReference type="ARBA" id="ARBA00004680"/>
    </source>
</evidence>
<evidence type="ECO:0000256" key="7">
    <source>
        <dbReference type="ARBA" id="ARBA00023235"/>
    </source>
</evidence>
<comment type="pathway">
    <text evidence="8 9">Carbohydrate biosynthesis; gluconeogenesis.</text>
</comment>
<proteinExistence type="inferred from homology"/>
<feature type="binding site" evidence="8">
    <location>
        <position position="169"/>
    </location>
    <ligand>
        <name>substrate</name>
    </ligand>
</feature>
<dbReference type="InterPro" id="IPR013785">
    <property type="entry name" value="Aldolase_TIM"/>
</dbReference>
<feature type="binding site" evidence="8">
    <location>
        <position position="208"/>
    </location>
    <ligand>
        <name>substrate</name>
    </ligand>
</feature>
<dbReference type="GO" id="GO:0006094">
    <property type="term" value="P:gluconeogenesis"/>
    <property type="evidence" value="ECO:0007669"/>
    <property type="project" value="UniProtKB-UniRule"/>
</dbReference>
<dbReference type="Gene3D" id="3.20.20.70">
    <property type="entry name" value="Aldolase class I"/>
    <property type="match status" value="1"/>
</dbReference>
<name>S3BD74_9BURK</name>
<keyword evidence="7 8" id="KW-0413">Isomerase</keyword>
<feature type="active site" description="Proton acceptor" evidence="8">
    <location>
        <position position="163"/>
    </location>
</feature>
<dbReference type="PROSITE" id="PS51440">
    <property type="entry name" value="TIM_2"/>
    <property type="match status" value="1"/>
</dbReference>
<dbReference type="GO" id="GO:0019563">
    <property type="term" value="P:glycerol catabolic process"/>
    <property type="evidence" value="ECO:0007669"/>
    <property type="project" value="TreeGrafter"/>
</dbReference>
<dbReference type="RefSeq" id="WP_016474954.1">
    <property type="nucleotide sequence ID" value="NZ_KE150480.1"/>
</dbReference>
<comment type="pathway">
    <text evidence="2">Carbohydrate metabolism; erythritol degradation.</text>
</comment>
<comment type="similarity">
    <text evidence="3 8 9">Belongs to the triosephosphate isomerase family.</text>
</comment>
<dbReference type="STRING" id="1203554.HMPREF1476_01797"/>
<dbReference type="PROSITE" id="PS00171">
    <property type="entry name" value="TIM_1"/>
    <property type="match status" value="1"/>
</dbReference>
<dbReference type="GO" id="GO:0006096">
    <property type="term" value="P:glycolytic process"/>
    <property type="evidence" value="ECO:0007669"/>
    <property type="project" value="UniProtKB-UniRule"/>
</dbReference>
<dbReference type="NCBIfam" id="TIGR00419">
    <property type="entry name" value="tim"/>
    <property type="match status" value="1"/>
</dbReference>
<dbReference type="eggNOG" id="COG0149">
    <property type="taxonomic scope" value="Bacteria"/>
</dbReference>
<dbReference type="FunFam" id="3.20.20.70:FF:000016">
    <property type="entry name" value="Triosephosphate isomerase"/>
    <property type="match status" value="1"/>
</dbReference>
<dbReference type="PANTHER" id="PTHR21139:SF42">
    <property type="entry name" value="TRIOSEPHOSPHATE ISOMERASE"/>
    <property type="match status" value="1"/>
</dbReference>
<comment type="function">
    <text evidence="8">Involved in the gluconeogenesis. Catalyzes stereospecifically the conversion of dihydroxyacetone phosphate (DHAP) to D-glyceraldehyde-3-phosphate (G3P).</text>
</comment>
<dbReference type="EC" id="5.3.1.1" evidence="8 9"/>
<dbReference type="CDD" id="cd00311">
    <property type="entry name" value="TIM"/>
    <property type="match status" value="1"/>
</dbReference>
<reference evidence="10 11" key="1">
    <citation type="submission" date="2013-04" db="EMBL/GenBank/DDBJ databases">
        <title>The Genome Sequence of Sutterella wadsworthensis HGA0223.</title>
        <authorList>
            <consortium name="The Broad Institute Genomics Platform"/>
            <person name="Earl A."/>
            <person name="Ward D."/>
            <person name="Feldgarden M."/>
            <person name="Gevers D."/>
            <person name="Schmidt T.M."/>
            <person name="Dover J."/>
            <person name="Dai D."/>
            <person name="Walker B."/>
            <person name="Young S."/>
            <person name="Zeng Q."/>
            <person name="Gargeya S."/>
            <person name="Fitzgerald M."/>
            <person name="Haas B."/>
            <person name="Abouelleil A."/>
            <person name="Allen A.W."/>
            <person name="Alvarado L."/>
            <person name="Arachchi H.M."/>
            <person name="Berlin A.M."/>
            <person name="Chapman S.B."/>
            <person name="Gainer-Dewar J."/>
            <person name="Goldberg J."/>
            <person name="Griggs A."/>
            <person name="Gujja S."/>
            <person name="Hansen M."/>
            <person name="Howarth C."/>
            <person name="Imamovic A."/>
            <person name="Ireland A."/>
            <person name="Larimer J."/>
            <person name="McCowan C."/>
            <person name="Murphy C."/>
            <person name="Pearson M."/>
            <person name="Poon T.W."/>
            <person name="Priest M."/>
            <person name="Roberts A."/>
            <person name="Saif S."/>
            <person name="Shea T."/>
            <person name="Sisk P."/>
            <person name="Sykes S."/>
            <person name="Wortman J."/>
            <person name="Nusbaum C."/>
            <person name="Birren B."/>
        </authorList>
    </citation>
    <scope>NUCLEOTIDE SEQUENCE [LARGE SCALE GENOMIC DNA]</scope>
    <source>
        <strain evidence="10 11">HGA0223</strain>
    </source>
</reference>
<evidence type="ECO:0000313" key="10">
    <source>
        <dbReference type="EMBL" id="EPD98411.1"/>
    </source>
</evidence>
<dbReference type="InterPro" id="IPR022896">
    <property type="entry name" value="TrioseP_Isoase_bac/euk"/>
</dbReference>
<evidence type="ECO:0000313" key="11">
    <source>
        <dbReference type="Proteomes" id="UP000014400"/>
    </source>
</evidence>
<evidence type="ECO:0000256" key="8">
    <source>
        <dbReference type="HAMAP-Rule" id="MF_00147"/>
    </source>
</evidence>
<keyword evidence="11" id="KW-1185">Reference proteome</keyword>
<dbReference type="EMBL" id="ATCF01000025">
    <property type="protein sequence ID" value="EPD98411.1"/>
    <property type="molecule type" value="Genomic_DNA"/>
</dbReference>
<comment type="pathway">
    <text evidence="1 8 9">Carbohydrate degradation; glycolysis; D-glyceraldehyde 3-phosphate from glycerone phosphate: step 1/1.</text>
</comment>
<comment type="subunit">
    <text evidence="8 9">Homodimer.</text>
</comment>
<dbReference type="PANTHER" id="PTHR21139">
    <property type="entry name" value="TRIOSEPHOSPHATE ISOMERASE"/>
    <property type="match status" value="1"/>
</dbReference>
<sequence length="245" mass="25957">MRDRIVIANWKMNGSREANARWTDEFLSSPQPACRTVVCAPFVYLGELALRALGTHLEVGAEDVNENPAGAFTGEISAGMLHDIGMSCAIVGHSERRTLYGETDNRVAMKALALVKAGLKPVICVGETLEERETGATPSVILRQLNAVLTIVRPEDLLAVAYEPVWAIGTGKTATPEIAQSVHALIRTRLVEVSPKGGASTPILYGGSVKPENAHELFAQPDIDGALVGGAALKASSFLAIANAF</sequence>
<dbReference type="InterPro" id="IPR035990">
    <property type="entry name" value="TIM_sf"/>
</dbReference>